<evidence type="ECO:0000313" key="8">
    <source>
        <dbReference type="Proteomes" id="UP000593998"/>
    </source>
</evidence>
<dbReference type="Proteomes" id="UP000593998">
    <property type="component" value="Chromosome"/>
</dbReference>
<dbReference type="GO" id="GO:0004806">
    <property type="term" value="F:triacylglycerol lipase activity"/>
    <property type="evidence" value="ECO:0007669"/>
    <property type="project" value="TreeGrafter"/>
</dbReference>
<dbReference type="SUPFAM" id="SSF52266">
    <property type="entry name" value="SGNH hydrolase"/>
    <property type="match status" value="1"/>
</dbReference>
<dbReference type="InterPro" id="IPR013830">
    <property type="entry name" value="SGNH_hydro"/>
</dbReference>
<keyword evidence="2" id="KW-1015">Disulfide bond</keyword>
<dbReference type="GO" id="GO:0019433">
    <property type="term" value="P:triglyceride catabolic process"/>
    <property type="evidence" value="ECO:0007669"/>
    <property type="project" value="TreeGrafter"/>
</dbReference>
<dbReference type="KEGG" id="jte:ASJ30_10555"/>
<evidence type="ECO:0000256" key="2">
    <source>
        <dbReference type="PIRSR" id="PIRSR637460-2"/>
    </source>
</evidence>
<name>A0A1L3MHZ2_9MICO</name>
<evidence type="ECO:0000313" key="5">
    <source>
        <dbReference type="EMBL" id="APH01912.1"/>
    </source>
</evidence>
<sequence>MHVSRPLATTAIALTIAALSAPASAQAAPGDEYVALGDSYSSGTGTRQYLDDGTSCLRSTLAYPSLTAAAGGLDLDLRACSGATTADVTATQLAALSTSTDRVSISVGGNDAGFAHVLTECAMPGWASDCNGAIDNAETFIDGTLPGRLGTLYGSIRSKAPNAGVVVVGYPRVFMGEDCNALTWFSPEEQTRLNATADLLNSRLRSAAQSAGFTFVNPTSAFTGHAVCDDPEWLNGLSDPIVESYHPNVARHRDGYTPLVSSSISGSAVAVTQEVERRAEAGGDAQATRQRARADLDSTIKPKTVRLPDLDSPRVRRAAARAGVDLESPASITAADRVWSARQAAEHR</sequence>
<reference evidence="6 8" key="2">
    <citation type="submission" date="2020-10" db="EMBL/GenBank/DDBJ databases">
        <title>Janibacter indicus TT2 genome sequence.</title>
        <authorList>
            <person name="Lee K."/>
            <person name="Ganzorig M."/>
        </authorList>
    </citation>
    <scope>NUCLEOTIDE SEQUENCE [LARGE SCALE GENOMIC DNA]</scope>
    <source>
        <strain evidence="6 8">TT2</strain>
    </source>
</reference>
<reference evidence="5 7" key="1">
    <citation type="submission" date="2015-11" db="EMBL/GenBank/DDBJ databases">
        <authorList>
            <person name="Zhang Y."/>
            <person name="Guo Z."/>
        </authorList>
    </citation>
    <scope>NUCLEOTIDE SEQUENCE [LARGE SCALE GENOMIC DNA]</scope>
    <source>
        <strain evidence="5 7">YFY001</strain>
    </source>
</reference>
<feature type="disulfide bond" evidence="2">
    <location>
        <begin position="121"/>
        <end position="130"/>
    </location>
</feature>
<accession>A0A1L3MHZ2</accession>
<dbReference type="EMBL" id="CP013290">
    <property type="protein sequence ID" value="APH01912.1"/>
    <property type="molecule type" value="Genomic_DNA"/>
</dbReference>
<keyword evidence="3" id="KW-0732">Signal</keyword>
<feature type="domain" description="SGNH hydrolase-type esterase" evidence="4">
    <location>
        <begin position="35"/>
        <end position="252"/>
    </location>
</feature>
<dbReference type="Pfam" id="PF13472">
    <property type="entry name" value="Lipase_GDSL_2"/>
    <property type="match status" value="1"/>
</dbReference>
<dbReference type="Proteomes" id="UP000182938">
    <property type="component" value="Chromosome"/>
</dbReference>
<feature type="active site" description="Nucleophile" evidence="1">
    <location>
        <position position="39"/>
    </location>
</feature>
<dbReference type="CDD" id="cd01823">
    <property type="entry name" value="SEST_like"/>
    <property type="match status" value="1"/>
</dbReference>
<evidence type="ECO:0000259" key="4">
    <source>
        <dbReference type="Pfam" id="PF13472"/>
    </source>
</evidence>
<gene>
    <name evidence="5" type="ORF">ASJ30_10555</name>
    <name evidence="6" type="ORF">IGS73_11995</name>
</gene>
<feature type="disulfide bond" evidence="2">
    <location>
        <begin position="56"/>
        <end position="80"/>
    </location>
</feature>
<dbReference type="InterPro" id="IPR036514">
    <property type="entry name" value="SGNH_hydro_sf"/>
</dbReference>
<dbReference type="EMBL" id="CP062789">
    <property type="protein sequence ID" value="QOK21846.1"/>
    <property type="molecule type" value="Genomic_DNA"/>
</dbReference>
<dbReference type="PANTHER" id="PTHR37981">
    <property type="entry name" value="LIPASE 2"/>
    <property type="match status" value="1"/>
</dbReference>
<organism evidence="5 7">
    <name type="scientific">Janibacter indicus</name>
    <dbReference type="NCBI Taxonomy" id="857417"/>
    <lineage>
        <taxon>Bacteria</taxon>
        <taxon>Bacillati</taxon>
        <taxon>Actinomycetota</taxon>
        <taxon>Actinomycetes</taxon>
        <taxon>Micrococcales</taxon>
        <taxon>Intrasporangiaceae</taxon>
        <taxon>Janibacter</taxon>
    </lineage>
</organism>
<protein>
    <submittedName>
        <fullName evidence="5 6">Hydrolase</fullName>
    </submittedName>
</protein>
<evidence type="ECO:0000256" key="3">
    <source>
        <dbReference type="SAM" id="SignalP"/>
    </source>
</evidence>
<proteinExistence type="predicted"/>
<dbReference type="Gene3D" id="3.40.50.1110">
    <property type="entry name" value="SGNH hydrolase"/>
    <property type="match status" value="1"/>
</dbReference>
<dbReference type="InterPro" id="IPR037460">
    <property type="entry name" value="SEST-like"/>
</dbReference>
<evidence type="ECO:0000313" key="7">
    <source>
        <dbReference type="Proteomes" id="UP000182938"/>
    </source>
</evidence>
<keyword evidence="5" id="KW-0378">Hydrolase</keyword>
<feature type="signal peptide" evidence="3">
    <location>
        <begin position="1"/>
        <end position="27"/>
    </location>
</feature>
<feature type="chain" id="PRO_5033277377" evidence="3">
    <location>
        <begin position="28"/>
        <end position="348"/>
    </location>
</feature>
<evidence type="ECO:0000313" key="6">
    <source>
        <dbReference type="EMBL" id="QOK21846.1"/>
    </source>
</evidence>
<dbReference type="RefSeq" id="WP_072625066.1">
    <property type="nucleotide sequence ID" value="NZ_CP013290.1"/>
</dbReference>
<keyword evidence="7" id="KW-1185">Reference proteome</keyword>
<dbReference type="PANTHER" id="PTHR37981:SF1">
    <property type="entry name" value="SGNH HYDROLASE-TYPE ESTERASE DOMAIN-CONTAINING PROTEIN"/>
    <property type="match status" value="1"/>
</dbReference>
<dbReference type="AlphaFoldDB" id="A0A1L3MHZ2"/>
<evidence type="ECO:0000256" key="1">
    <source>
        <dbReference type="PIRSR" id="PIRSR637460-1"/>
    </source>
</evidence>
<feature type="active site" evidence="1">
    <location>
        <position position="246"/>
    </location>
</feature>